<keyword evidence="8" id="KW-0812">Transmembrane</keyword>
<keyword evidence="2" id="KW-0479">Metal-binding</keyword>
<dbReference type="InterPro" id="IPR001412">
    <property type="entry name" value="aa-tRNA-synth_I_CS"/>
</dbReference>
<dbReference type="InterPro" id="IPR014729">
    <property type="entry name" value="Rossmann-like_a/b/a_fold"/>
</dbReference>
<accession>A0ABS9BXW7</accession>
<protein>
    <submittedName>
        <fullName evidence="10">Glutamate--tRNA ligase family protein</fullName>
    </submittedName>
</protein>
<dbReference type="Proteomes" id="UP001201449">
    <property type="component" value="Unassembled WGS sequence"/>
</dbReference>
<keyword evidence="4" id="KW-0862">Zinc</keyword>
<evidence type="ECO:0000256" key="5">
    <source>
        <dbReference type="ARBA" id="ARBA00022840"/>
    </source>
</evidence>
<keyword evidence="6 7" id="KW-0030">Aminoacyl-tRNA synthetase</keyword>
<dbReference type="Gene3D" id="3.40.50.620">
    <property type="entry name" value="HUPs"/>
    <property type="match status" value="1"/>
</dbReference>
<dbReference type="PANTHER" id="PTHR43311:SF1">
    <property type="entry name" value="GLUTAMYL-Q TRNA(ASP) SYNTHETASE"/>
    <property type="match status" value="1"/>
</dbReference>
<dbReference type="Pfam" id="PF00749">
    <property type="entry name" value="tRNA-synt_1c"/>
    <property type="match status" value="1"/>
</dbReference>
<feature type="transmembrane region" description="Helical" evidence="8">
    <location>
        <begin position="15"/>
        <end position="32"/>
    </location>
</feature>
<reference evidence="10 11" key="1">
    <citation type="submission" date="2022-01" db="EMBL/GenBank/DDBJ databases">
        <title>Mariniradius saccharolyticus sp. nov., isolated from sediment of a river.</title>
        <authorList>
            <person name="Liu H."/>
        </authorList>
    </citation>
    <scope>NUCLEOTIDE SEQUENCE [LARGE SCALE GENOMIC DNA]</scope>
    <source>
        <strain evidence="10 11">RY-2</strain>
    </source>
</reference>
<dbReference type="SUPFAM" id="SSF52374">
    <property type="entry name" value="Nucleotidylyl transferase"/>
    <property type="match status" value="1"/>
</dbReference>
<evidence type="ECO:0000256" key="8">
    <source>
        <dbReference type="SAM" id="Phobius"/>
    </source>
</evidence>
<keyword evidence="11" id="KW-1185">Reference proteome</keyword>
<evidence type="ECO:0000259" key="9">
    <source>
        <dbReference type="Pfam" id="PF00749"/>
    </source>
</evidence>
<evidence type="ECO:0000256" key="3">
    <source>
        <dbReference type="ARBA" id="ARBA00022741"/>
    </source>
</evidence>
<evidence type="ECO:0000313" key="10">
    <source>
        <dbReference type="EMBL" id="MCF1752904.1"/>
    </source>
</evidence>
<dbReference type="PANTHER" id="PTHR43311">
    <property type="entry name" value="GLUTAMATE--TRNA LIGASE"/>
    <property type="match status" value="1"/>
</dbReference>
<dbReference type="RefSeq" id="WP_234862739.1">
    <property type="nucleotide sequence ID" value="NZ_JAKEVZ010000017.1"/>
</dbReference>
<keyword evidence="1 7" id="KW-0436">Ligase</keyword>
<proteinExistence type="inferred from homology"/>
<dbReference type="InterPro" id="IPR049940">
    <property type="entry name" value="GluQ/Sye"/>
</dbReference>
<keyword evidence="8" id="KW-0472">Membrane</keyword>
<evidence type="ECO:0000313" key="11">
    <source>
        <dbReference type="Proteomes" id="UP001201449"/>
    </source>
</evidence>
<gene>
    <name evidence="10" type="ORF">L0U89_17735</name>
</gene>
<dbReference type="PROSITE" id="PS00178">
    <property type="entry name" value="AA_TRNA_LIGASE_I"/>
    <property type="match status" value="1"/>
</dbReference>
<comment type="caution">
    <text evidence="10">The sequence shown here is derived from an EMBL/GenBank/DDBJ whole genome shotgun (WGS) entry which is preliminary data.</text>
</comment>
<dbReference type="PRINTS" id="PR00987">
    <property type="entry name" value="TRNASYNTHGLU"/>
</dbReference>
<keyword evidence="5 7" id="KW-0067">ATP-binding</keyword>
<dbReference type="GO" id="GO:0016874">
    <property type="term" value="F:ligase activity"/>
    <property type="evidence" value="ECO:0007669"/>
    <property type="project" value="UniProtKB-KW"/>
</dbReference>
<sequence length="307" mass="35045">MEKRKLTRYAPTPSGFLHLGNIYSFILTFHLAKQRGAKILLRIDDLDQDRIKPAYIQDIFDCLEFMELPFDLGPRSPKEYESEFSQRHRMAMYGSALQVLREKGRLFACECSRSKVDRMHPLGYYTGLCWDKKLPFEAKDNSWRFRADMHQEVFFQELAKGQVSGKLPGILADFIVRRKDGLPAYQLTSVVDDIHFGVDLVVRGKDLWGSTIAQVLLSKSLDKNDFSNTLFHHHALLKGPGDQKLSKSAGATSIHHLRKEGKTRKEIFGLIGKMIGLEYVANLEDFAELVPDNGPSVKSQNDKRRGK</sequence>
<comment type="similarity">
    <text evidence="7">Belongs to the class-I aminoacyl-tRNA synthetase family.</text>
</comment>
<dbReference type="InterPro" id="IPR000924">
    <property type="entry name" value="Glu/Gln-tRNA-synth"/>
</dbReference>
<evidence type="ECO:0000256" key="1">
    <source>
        <dbReference type="ARBA" id="ARBA00022598"/>
    </source>
</evidence>
<keyword evidence="3 7" id="KW-0547">Nucleotide-binding</keyword>
<keyword evidence="7" id="KW-0648">Protein biosynthesis</keyword>
<keyword evidence="8" id="KW-1133">Transmembrane helix</keyword>
<evidence type="ECO:0000256" key="2">
    <source>
        <dbReference type="ARBA" id="ARBA00022723"/>
    </source>
</evidence>
<feature type="domain" description="Glutamyl/glutaminyl-tRNA synthetase class Ib catalytic" evidence="9">
    <location>
        <begin position="7"/>
        <end position="273"/>
    </location>
</feature>
<name>A0ABS9BXW7_9BACT</name>
<organism evidence="10 11">
    <name type="scientific">Mariniradius sediminis</name>
    <dbReference type="NCBI Taxonomy" id="2909237"/>
    <lineage>
        <taxon>Bacteria</taxon>
        <taxon>Pseudomonadati</taxon>
        <taxon>Bacteroidota</taxon>
        <taxon>Cytophagia</taxon>
        <taxon>Cytophagales</taxon>
        <taxon>Cyclobacteriaceae</taxon>
        <taxon>Mariniradius</taxon>
    </lineage>
</organism>
<evidence type="ECO:0000256" key="7">
    <source>
        <dbReference type="RuleBase" id="RU363037"/>
    </source>
</evidence>
<dbReference type="EMBL" id="JAKEVZ010000017">
    <property type="protein sequence ID" value="MCF1752904.1"/>
    <property type="molecule type" value="Genomic_DNA"/>
</dbReference>
<evidence type="ECO:0000256" key="4">
    <source>
        <dbReference type="ARBA" id="ARBA00022833"/>
    </source>
</evidence>
<dbReference type="InterPro" id="IPR020058">
    <property type="entry name" value="Glu/Gln-tRNA-synth_Ib_cat-dom"/>
</dbReference>
<evidence type="ECO:0000256" key="6">
    <source>
        <dbReference type="ARBA" id="ARBA00023146"/>
    </source>
</evidence>